<proteinExistence type="predicted"/>
<accession>A0A939T8U9</accession>
<organism evidence="2 3">
    <name type="scientific">Actinomadura barringtoniae</name>
    <dbReference type="NCBI Taxonomy" id="1427535"/>
    <lineage>
        <taxon>Bacteria</taxon>
        <taxon>Bacillati</taxon>
        <taxon>Actinomycetota</taxon>
        <taxon>Actinomycetes</taxon>
        <taxon>Streptosporangiales</taxon>
        <taxon>Thermomonosporaceae</taxon>
        <taxon>Actinomadura</taxon>
    </lineage>
</organism>
<sequence length="149" mass="16162">MTDIVLNAAEDAERLRAPAGEYLVRLSGDQTGGSIAIVEYVFPPGALGAAPHIHHGHEEHFQVLDGEVTFDLADRAVAVGAGGTVSVPKGVAHGFRNASDDWARCLFILTPAGYENYFREIHRALERGEELDPERLARLRAAYDTVTLP</sequence>
<evidence type="ECO:0000313" key="2">
    <source>
        <dbReference type="EMBL" id="MBO2454553.1"/>
    </source>
</evidence>
<dbReference type="Proteomes" id="UP000669179">
    <property type="component" value="Unassembled WGS sequence"/>
</dbReference>
<dbReference type="InterPro" id="IPR011051">
    <property type="entry name" value="RmlC_Cupin_sf"/>
</dbReference>
<reference evidence="2" key="1">
    <citation type="submission" date="2021-03" db="EMBL/GenBank/DDBJ databases">
        <authorList>
            <person name="Kanchanasin P."/>
            <person name="Saeng-In P."/>
            <person name="Phongsopitanun W."/>
            <person name="Yuki M."/>
            <person name="Kudo T."/>
            <person name="Ohkuma M."/>
            <person name="Tanasupawat S."/>
        </authorList>
    </citation>
    <scope>NUCLEOTIDE SEQUENCE</scope>
    <source>
        <strain evidence="2">GKU 128</strain>
    </source>
</reference>
<dbReference type="SUPFAM" id="SSF51182">
    <property type="entry name" value="RmlC-like cupins"/>
    <property type="match status" value="1"/>
</dbReference>
<dbReference type="RefSeq" id="WP_208262761.1">
    <property type="nucleotide sequence ID" value="NZ_JAGEOJ010000027.1"/>
</dbReference>
<gene>
    <name evidence="2" type="ORF">J4573_46220</name>
</gene>
<dbReference type="AlphaFoldDB" id="A0A939T8U9"/>
<evidence type="ECO:0000313" key="3">
    <source>
        <dbReference type="Proteomes" id="UP000669179"/>
    </source>
</evidence>
<dbReference type="Pfam" id="PF07883">
    <property type="entry name" value="Cupin_2"/>
    <property type="match status" value="1"/>
</dbReference>
<dbReference type="Gene3D" id="2.60.120.10">
    <property type="entry name" value="Jelly Rolls"/>
    <property type="match status" value="1"/>
</dbReference>
<dbReference type="EMBL" id="JAGEOJ010000027">
    <property type="protein sequence ID" value="MBO2454553.1"/>
    <property type="molecule type" value="Genomic_DNA"/>
</dbReference>
<evidence type="ECO:0000259" key="1">
    <source>
        <dbReference type="Pfam" id="PF07883"/>
    </source>
</evidence>
<feature type="domain" description="Cupin type-2" evidence="1">
    <location>
        <begin position="40"/>
        <end position="108"/>
    </location>
</feature>
<dbReference type="InterPro" id="IPR053146">
    <property type="entry name" value="QDO-like"/>
</dbReference>
<comment type="caution">
    <text evidence="2">The sequence shown here is derived from an EMBL/GenBank/DDBJ whole genome shotgun (WGS) entry which is preliminary data.</text>
</comment>
<dbReference type="InterPro" id="IPR014710">
    <property type="entry name" value="RmlC-like_jellyroll"/>
</dbReference>
<protein>
    <submittedName>
        <fullName evidence="2">Cupin domain-containing protein</fullName>
    </submittedName>
</protein>
<dbReference type="InterPro" id="IPR013096">
    <property type="entry name" value="Cupin_2"/>
</dbReference>
<name>A0A939T8U9_9ACTN</name>
<dbReference type="PANTHER" id="PTHR36440:SF1">
    <property type="entry name" value="PUTATIVE (AFU_ORTHOLOGUE AFUA_8G07350)-RELATED"/>
    <property type="match status" value="1"/>
</dbReference>
<dbReference type="PANTHER" id="PTHR36440">
    <property type="entry name" value="PUTATIVE (AFU_ORTHOLOGUE AFUA_8G07350)-RELATED"/>
    <property type="match status" value="1"/>
</dbReference>
<keyword evidence="3" id="KW-1185">Reference proteome</keyword>